<dbReference type="Proteomes" id="UP001196408">
    <property type="component" value="Unassembled WGS sequence"/>
</dbReference>
<comment type="caution">
    <text evidence="1">The sequence shown here is derived from an EMBL/GenBank/DDBJ whole genome shotgun (WGS) entry which is preliminary data.</text>
</comment>
<keyword evidence="4" id="KW-1185">Reference proteome</keyword>
<accession>A0AAW4MTT6</accession>
<name>A0AAW4MTT6_9FIRM</name>
<protein>
    <recommendedName>
        <fullName evidence="5">Phage tail protein</fullName>
    </recommendedName>
</protein>
<evidence type="ECO:0000313" key="2">
    <source>
        <dbReference type="EMBL" id="MBV3392405.1"/>
    </source>
</evidence>
<dbReference type="RefSeq" id="WP_055232373.1">
    <property type="nucleotide sequence ID" value="NZ_JAHOEB010000016.1"/>
</dbReference>
<evidence type="ECO:0000313" key="3">
    <source>
        <dbReference type="Proteomes" id="UP001196408"/>
    </source>
</evidence>
<dbReference type="InterPro" id="IPR046557">
    <property type="entry name" value="DUF6711"/>
</dbReference>
<gene>
    <name evidence="1" type="ORF">KSV97_03470</name>
    <name evidence="2" type="ORF">KSW06_03865</name>
</gene>
<reference evidence="1 4" key="1">
    <citation type="submission" date="2021-06" db="EMBL/GenBank/DDBJ databases">
        <title>Collection of gut derived symbiotic bacterial strains cultured from healthy donors.</title>
        <authorList>
            <person name="Lin H."/>
            <person name="Littmann E."/>
            <person name="Pamer E.G."/>
        </authorList>
    </citation>
    <scope>NUCLEOTIDE SEQUENCE</scope>
    <source>
        <strain evidence="2 4">MSK.21.70</strain>
        <strain evidence="1">MSK.21.82</strain>
    </source>
</reference>
<dbReference type="EMBL" id="JAHOEL010000016">
    <property type="protein sequence ID" value="MBV3392405.1"/>
    <property type="molecule type" value="Genomic_DNA"/>
</dbReference>
<evidence type="ECO:0000313" key="4">
    <source>
        <dbReference type="Proteomes" id="UP001197492"/>
    </source>
</evidence>
<proteinExistence type="predicted"/>
<dbReference type="Proteomes" id="UP001197492">
    <property type="component" value="Unassembled WGS sequence"/>
</dbReference>
<dbReference type="Pfam" id="PF20458">
    <property type="entry name" value="DUF6711"/>
    <property type="match status" value="1"/>
</dbReference>
<dbReference type="AlphaFoldDB" id="A0AAW4MTT6"/>
<sequence>MADEAKIKINGTLIPTPSEISVEINDLDSDSVRPVSTGILRRNRIRSNMLKITCTYKLNTFTDVMNILKVLTPAEFTAELYIPDHGIRGTKKMYASNKKYNYKRVQSGLKADSFSFSLIEV</sequence>
<dbReference type="EMBL" id="JAHOEF010000015">
    <property type="protein sequence ID" value="MBV3382304.1"/>
    <property type="molecule type" value="Genomic_DNA"/>
</dbReference>
<evidence type="ECO:0008006" key="5">
    <source>
        <dbReference type="Google" id="ProtNLM"/>
    </source>
</evidence>
<evidence type="ECO:0000313" key="1">
    <source>
        <dbReference type="EMBL" id="MBV3382304.1"/>
    </source>
</evidence>
<organism evidence="1 3">
    <name type="scientific">Catenibacterium mitsuokai</name>
    <dbReference type="NCBI Taxonomy" id="100886"/>
    <lineage>
        <taxon>Bacteria</taxon>
        <taxon>Bacillati</taxon>
        <taxon>Bacillota</taxon>
        <taxon>Erysipelotrichia</taxon>
        <taxon>Erysipelotrichales</taxon>
        <taxon>Coprobacillaceae</taxon>
        <taxon>Catenibacterium</taxon>
    </lineage>
</organism>